<keyword evidence="8" id="KW-1185">Reference proteome</keyword>
<dbReference type="InterPro" id="IPR043133">
    <property type="entry name" value="GTP-CH-I_C/QueF"/>
</dbReference>
<evidence type="ECO:0000256" key="3">
    <source>
        <dbReference type="ARBA" id="ARBA00022857"/>
    </source>
</evidence>
<dbReference type="InterPro" id="IPR029500">
    <property type="entry name" value="QueF"/>
</dbReference>
<feature type="domain" description="NADPH-dependent 7-cyano-7-deazaguanine reductase N-terminal" evidence="6">
    <location>
        <begin position="14"/>
        <end position="124"/>
    </location>
</feature>
<dbReference type="PIRSF" id="PIRSF004750">
    <property type="entry name" value="Nitrile_oxidored_YqcD_prd"/>
    <property type="match status" value="1"/>
</dbReference>
<dbReference type="EC" id="1.7.1.13" evidence="5"/>
<evidence type="ECO:0000313" key="7">
    <source>
        <dbReference type="EMBL" id="SFN06714.1"/>
    </source>
</evidence>
<keyword evidence="4 5" id="KW-0560">Oxidoreductase</keyword>
<dbReference type="GO" id="GO:0033739">
    <property type="term" value="F:preQ1 synthase activity"/>
    <property type="evidence" value="ECO:0007669"/>
    <property type="project" value="UniProtKB-UniRule"/>
</dbReference>
<evidence type="ECO:0000256" key="1">
    <source>
        <dbReference type="ARBA" id="ARBA00022490"/>
    </source>
</evidence>
<dbReference type="Pfam" id="PF14819">
    <property type="entry name" value="QueF_N"/>
    <property type="match status" value="1"/>
</dbReference>
<accession>A0A1I4VZI8</accession>
<dbReference type="InterPro" id="IPR029139">
    <property type="entry name" value="QueF_N"/>
</dbReference>
<reference evidence="8" key="1">
    <citation type="submission" date="2016-10" db="EMBL/GenBank/DDBJ databases">
        <authorList>
            <person name="Varghese N."/>
            <person name="Submissions S."/>
        </authorList>
    </citation>
    <scope>NUCLEOTIDE SEQUENCE [LARGE SCALE GENOMIC DNA]</scope>
    <source>
        <strain evidence="8">CGMCC 1.6775</strain>
    </source>
</reference>
<comment type="function">
    <text evidence="5">Catalyzes the NADPH-dependent reduction of 7-cyano-7-deazaguanine (preQ0) to 7-aminomethyl-7-deazaguanine (preQ1).</text>
</comment>
<evidence type="ECO:0000256" key="4">
    <source>
        <dbReference type="ARBA" id="ARBA00023002"/>
    </source>
</evidence>
<feature type="binding site" evidence="5">
    <location>
        <begin position="83"/>
        <end position="84"/>
    </location>
    <ligand>
        <name>NADPH</name>
        <dbReference type="ChEBI" id="CHEBI:57783"/>
    </ligand>
</feature>
<feature type="active site" description="Thioimide intermediate" evidence="5">
    <location>
        <position position="182"/>
    </location>
</feature>
<comment type="similarity">
    <text evidence="5">Belongs to the GTP cyclohydrolase I family. QueF type 2 subfamily.</text>
</comment>
<dbReference type="Proteomes" id="UP000199339">
    <property type="component" value="Unassembled WGS sequence"/>
</dbReference>
<gene>
    <name evidence="5" type="primary">queF</name>
    <name evidence="7" type="ORF">SAMN04487961_2015</name>
</gene>
<feature type="active site" description="Proton donor" evidence="5">
    <location>
        <position position="189"/>
    </location>
</feature>
<keyword evidence="3 5" id="KW-0521">NADP</keyword>
<feature type="binding site" evidence="5">
    <location>
        <begin position="81"/>
        <end position="83"/>
    </location>
    <ligand>
        <name>substrate</name>
    </ligand>
</feature>
<protein>
    <recommendedName>
        <fullName evidence="5">NADPH-dependent 7-cyano-7-deazaguanine reductase</fullName>
        <ecNumber evidence="5">1.7.1.13</ecNumber>
    </recommendedName>
    <alternativeName>
        <fullName evidence="5">7-cyano-7-carbaguanine reductase</fullName>
    </alternativeName>
    <alternativeName>
        <fullName evidence="5">NADPH-dependent nitrile oxidoreductase</fullName>
    </alternativeName>
    <alternativeName>
        <fullName evidence="5">PreQ(0) reductase</fullName>
    </alternativeName>
</protein>
<dbReference type="UniPathway" id="UPA00392"/>
<dbReference type="RefSeq" id="WP_092002572.1">
    <property type="nucleotide sequence ID" value="NZ_FOUR01000004.1"/>
</dbReference>
<dbReference type="Gene3D" id="3.30.1130.10">
    <property type="match status" value="2"/>
</dbReference>
<comment type="subunit">
    <text evidence="5">Homodimer.</text>
</comment>
<dbReference type="PANTHER" id="PTHR34354">
    <property type="entry name" value="NADPH-DEPENDENT 7-CYANO-7-DEAZAGUANINE REDUCTASE"/>
    <property type="match status" value="1"/>
</dbReference>
<organism evidence="7 8">
    <name type="scientific">Marinobacter pelagius</name>
    <dbReference type="NCBI Taxonomy" id="379482"/>
    <lineage>
        <taxon>Bacteria</taxon>
        <taxon>Pseudomonadati</taxon>
        <taxon>Pseudomonadota</taxon>
        <taxon>Gammaproteobacteria</taxon>
        <taxon>Pseudomonadales</taxon>
        <taxon>Marinobacteraceae</taxon>
        <taxon>Marinobacter</taxon>
    </lineage>
</organism>
<proteinExistence type="inferred from homology"/>
<dbReference type="InterPro" id="IPR016428">
    <property type="entry name" value="QueF_type2"/>
</dbReference>
<keyword evidence="2 5" id="KW-0671">Queuosine biosynthesis</keyword>
<keyword evidence="1 5" id="KW-0963">Cytoplasm</keyword>
<dbReference type="InterPro" id="IPR050084">
    <property type="entry name" value="NADPH_dep_7-cyano-7-deazaG_red"/>
</dbReference>
<dbReference type="EMBL" id="FOUR01000004">
    <property type="protein sequence ID" value="SFN06714.1"/>
    <property type="molecule type" value="Genomic_DNA"/>
</dbReference>
<evidence type="ECO:0000259" key="6">
    <source>
        <dbReference type="Pfam" id="PF14819"/>
    </source>
</evidence>
<evidence type="ECO:0000256" key="2">
    <source>
        <dbReference type="ARBA" id="ARBA00022785"/>
    </source>
</evidence>
<evidence type="ECO:0000313" key="8">
    <source>
        <dbReference type="Proteomes" id="UP000199339"/>
    </source>
</evidence>
<dbReference type="HAMAP" id="MF_00817">
    <property type="entry name" value="QueF_type2"/>
    <property type="match status" value="1"/>
</dbReference>
<dbReference type="OrthoDB" id="9789995at2"/>
<sequence>MALHNAPLGKSSEYPDSYDPNLLFPVARDENRRRIGLEDGRWPWFGEDLWQAWEVSWLRPGGVPAVAWAEIFVPAASPSIIESKSLKLYLNSLNQHVFSTPEQLVETVVSDLSSACGAAVRVNLHSVDESGQAIGRPEGYQLIDDEPVGDVVYQYAPESLAVEQSAEVVTEQLCSHLLKSNCPVTGQPDWGTLLIRYTGPKIDRSALLRYIVSFRNKQDFHEHCVETVFTDLMKQCQPTELAVCARYTRRGGLDINPWRSTQAEGSAGPRLIRQ</sequence>
<dbReference type="NCBIfam" id="TIGR03138">
    <property type="entry name" value="QueF"/>
    <property type="match status" value="1"/>
</dbReference>
<dbReference type="SUPFAM" id="SSF55620">
    <property type="entry name" value="Tetrahydrobiopterin biosynthesis enzymes-like"/>
    <property type="match status" value="1"/>
</dbReference>
<dbReference type="Pfam" id="PF14489">
    <property type="entry name" value="QueF"/>
    <property type="match status" value="1"/>
</dbReference>
<comment type="pathway">
    <text evidence="5">tRNA modification; tRNA-queuosine biosynthesis.</text>
</comment>
<feature type="binding site" evidence="5">
    <location>
        <begin position="250"/>
        <end position="251"/>
    </location>
    <ligand>
        <name>NADPH</name>
        <dbReference type="ChEBI" id="CHEBI:57783"/>
    </ligand>
</feature>
<evidence type="ECO:0000256" key="5">
    <source>
        <dbReference type="HAMAP-Rule" id="MF_00817"/>
    </source>
</evidence>
<dbReference type="GO" id="GO:0005737">
    <property type="term" value="C:cytoplasm"/>
    <property type="evidence" value="ECO:0007669"/>
    <property type="project" value="UniProtKB-SubCell"/>
</dbReference>
<name>A0A1I4VZI8_9GAMM</name>
<dbReference type="PANTHER" id="PTHR34354:SF1">
    <property type="entry name" value="NADPH-DEPENDENT 7-CYANO-7-DEAZAGUANINE REDUCTASE"/>
    <property type="match status" value="1"/>
</dbReference>
<comment type="catalytic activity">
    <reaction evidence="5">
        <text>7-aminomethyl-7-carbaguanine + 2 NADP(+) = 7-cyano-7-carbaguanine + 2 NADPH + 3 H(+)</text>
        <dbReference type="Rhea" id="RHEA:13409"/>
        <dbReference type="ChEBI" id="CHEBI:15378"/>
        <dbReference type="ChEBI" id="CHEBI:45075"/>
        <dbReference type="ChEBI" id="CHEBI:57783"/>
        <dbReference type="ChEBI" id="CHEBI:58349"/>
        <dbReference type="ChEBI" id="CHEBI:58703"/>
        <dbReference type="EC" id="1.7.1.13"/>
    </reaction>
</comment>
<comment type="subcellular location">
    <subcellularLocation>
        <location evidence="5">Cytoplasm</location>
    </subcellularLocation>
</comment>
<feature type="binding site" evidence="5">
    <location>
        <begin position="221"/>
        <end position="222"/>
    </location>
    <ligand>
        <name>substrate</name>
    </ligand>
</feature>
<dbReference type="GO" id="GO:0008616">
    <property type="term" value="P:tRNA queuosine(34) biosynthetic process"/>
    <property type="evidence" value="ECO:0007669"/>
    <property type="project" value="UniProtKB-UniRule"/>
</dbReference>
<dbReference type="AlphaFoldDB" id="A0A1I4VZI8"/>